<gene>
    <name evidence="1" type="ORF">C427_2789</name>
</gene>
<name>K7ALE0_9ALTE</name>
<accession>K7ALE0</accession>
<dbReference type="PATRIC" id="fig|1129794.4.peg.2774"/>
<dbReference type="Proteomes" id="UP000011864">
    <property type="component" value="Chromosome"/>
</dbReference>
<reference evidence="1 2" key="1">
    <citation type="journal article" date="2013" name="Genome Announc.">
        <title>Complete Genome Sequence of Glaciecola psychrophila Strain 170T.</title>
        <authorList>
            <person name="Yin J."/>
            <person name="Chen J."/>
            <person name="Liu G."/>
            <person name="Yu Y."/>
            <person name="Song L."/>
            <person name="Wang X."/>
            <person name="Qu X."/>
        </authorList>
    </citation>
    <scope>NUCLEOTIDE SEQUENCE [LARGE SCALE GENOMIC DNA]</scope>
    <source>
        <strain evidence="1 2">170</strain>
    </source>
</reference>
<dbReference type="EMBL" id="CP003837">
    <property type="protein sequence ID" value="AGH44898.1"/>
    <property type="molecule type" value="Genomic_DNA"/>
</dbReference>
<dbReference type="STRING" id="1129794.C427_2789"/>
<keyword evidence="2" id="KW-1185">Reference proteome</keyword>
<dbReference type="AlphaFoldDB" id="K7ALE0"/>
<dbReference type="HOGENOM" id="CLU_3346938_0_0_6"/>
<evidence type="ECO:0000313" key="2">
    <source>
        <dbReference type="Proteomes" id="UP000011864"/>
    </source>
</evidence>
<organism evidence="1 2">
    <name type="scientific">Paraglaciecola psychrophila 170</name>
    <dbReference type="NCBI Taxonomy" id="1129794"/>
    <lineage>
        <taxon>Bacteria</taxon>
        <taxon>Pseudomonadati</taxon>
        <taxon>Pseudomonadota</taxon>
        <taxon>Gammaproteobacteria</taxon>
        <taxon>Alteromonadales</taxon>
        <taxon>Alteromonadaceae</taxon>
        <taxon>Paraglaciecola</taxon>
    </lineage>
</organism>
<proteinExistence type="predicted"/>
<protein>
    <submittedName>
        <fullName evidence="1">Uncharacterized protein</fullName>
    </submittedName>
</protein>
<evidence type="ECO:0000313" key="1">
    <source>
        <dbReference type="EMBL" id="AGH44898.1"/>
    </source>
</evidence>
<dbReference type="KEGG" id="gps:C427_2789"/>
<sequence>MSKKSCRIKLTEEYLSLLTDKKVQQLMSISTKAVLED</sequence>